<feature type="transmembrane region" description="Helical" evidence="9">
    <location>
        <begin position="57"/>
        <end position="82"/>
    </location>
</feature>
<evidence type="ECO:0000256" key="1">
    <source>
        <dbReference type="ARBA" id="ARBA00004370"/>
    </source>
</evidence>
<dbReference type="PROSITE" id="PS51779">
    <property type="entry name" value="POTRA"/>
    <property type="match status" value="1"/>
</dbReference>
<keyword evidence="7" id="KW-0131">Cell cycle</keyword>
<keyword evidence="2" id="KW-1003">Cell membrane</keyword>
<comment type="caution">
    <text evidence="11">The sequence shown here is derived from an EMBL/GenBank/DDBJ whole genome shotgun (WGS) entry which is preliminary data.</text>
</comment>
<dbReference type="GO" id="GO:0051301">
    <property type="term" value="P:cell division"/>
    <property type="evidence" value="ECO:0007669"/>
    <property type="project" value="UniProtKB-KW"/>
</dbReference>
<evidence type="ECO:0000256" key="8">
    <source>
        <dbReference type="SAM" id="MobiDB-lite"/>
    </source>
</evidence>
<dbReference type="Pfam" id="PF03799">
    <property type="entry name" value="FtsQ_DivIB_C"/>
    <property type="match status" value="1"/>
</dbReference>
<evidence type="ECO:0000259" key="10">
    <source>
        <dbReference type="PROSITE" id="PS51779"/>
    </source>
</evidence>
<dbReference type="PANTHER" id="PTHR37820">
    <property type="entry name" value="CELL DIVISION PROTEIN DIVIB"/>
    <property type="match status" value="1"/>
</dbReference>
<evidence type="ECO:0000256" key="3">
    <source>
        <dbReference type="ARBA" id="ARBA00022618"/>
    </source>
</evidence>
<reference evidence="11 12" key="1">
    <citation type="submission" date="2019-04" db="EMBL/GenBank/DDBJ databases">
        <authorList>
            <person name="Poehlein A."/>
            <person name="Bengelsdorf F.R."/>
            <person name="Duerre P."/>
            <person name="Daniel R."/>
        </authorList>
    </citation>
    <scope>NUCLEOTIDE SEQUENCE [LARGE SCALE GENOMIC DNA]</scope>
    <source>
        <strain evidence="11 12">BS-1</strain>
    </source>
</reference>
<feature type="region of interest" description="Disordered" evidence="8">
    <location>
        <begin position="1"/>
        <end position="28"/>
    </location>
</feature>
<dbReference type="Pfam" id="PF08478">
    <property type="entry name" value="POTRA_1"/>
    <property type="match status" value="1"/>
</dbReference>
<feature type="compositionally biased region" description="Basic and acidic residues" evidence="8">
    <location>
        <begin position="8"/>
        <end position="28"/>
    </location>
</feature>
<keyword evidence="6 9" id="KW-0472">Membrane</keyword>
<gene>
    <name evidence="11" type="primary">divIB</name>
    <name evidence="11" type="ORF">CAGA_20920</name>
</gene>
<organism evidence="11 12">
    <name type="scientific">Caproiciproducens galactitolivorans</name>
    <dbReference type="NCBI Taxonomy" id="642589"/>
    <lineage>
        <taxon>Bacteria</taxon>
        <taxon>Bacillati</taxon>
        <taxon>Bacillota</taxon>
        <taxon>Clostridia</taxon>
        <taxon>Eubacteriales</taxon>
        <taxon>Acutalibacteraceae</taxon>
        <taxon>Caproiciproducens</taxon>
    </lineage>
</organism>
<evidence type="ECO:0000256" key="5">
    <source>
        <dbReference type="ARBA" id="ARBA00022989"/>
    </source>
</evidence>
<name>A0A4Z0XWH9_9FIRM</name>
<evidence type="ECO:0000256" key="7">
    <source>
        <dbReference type="ARBA" id="ARBA00023306"/>
    </source>
</evidence>
<dbReference type="InterPro" id="IPR050487">
    <property type="entry name" value="FtsQ_DivIB"/>
</dbReference>
<dbReference type="InterPro" id="IPR034746">
    <property type="entry name" value="POTRA"/>
</dbReference>
<dbReference type="Proteomes" id="UP000297714">
    <property type="component" value="Unassembled WGS sequence"/>
</dbReference>
<dbReference type="AlphaFoldDB" id="A0A4Z0XWH9"/>
<keyword evidence="5 9" id="KW-1133">Transmembrane helix</keyword>
<dbReference type="InterPro" id="IPR005548">
    <property type="entry name" value="Cell_div_FtsQ/DivIB_C"/>
</dbReference>
<keyword evidence="4 9" id="KW-0812">Transmembrane</keyword>
<evidence type="ECO:0000313" key="12">
    <source>
        <dbReference type="Proteomes" id="UP000297714"/>
    </source>
</evidence>
<evidence type="ECO:0000256" key="6">
    <source>
        <dbReference type="ARBA" id="ARBA00023136"/>
    </source>
</evidence>
<proteinExistence type="predicted"/>
<evidence type="ECO:0000256" key="4">
    <source>
        <dbReference type="ARBA" id="ARBA00022692"/>
    </source>
</evidence>
<evidence type="ECO:0000313" key="11">
    <source>
        <dbReference type="EMBL" id="TGJ75714.1"/>
    </source>
</evidence>
<feature type="region of interest" description="Disordered" evidence="8">
    <location>
        <begin position="294"/>
        <end position="318"/>
    </location>
</feature>
<dbReference type="GO" id="GO:0005886">
    <property type="term" value="C:plasma membrane"/>
    <property type="evidence" value="ECO:0007669"/>
    <property type="project" value="TreeGrafter"/>
</dbReference>
<comment type="subcellular location">
    <subcellularLocation>
        <location evidence="1">Membrane</location>
    </subcellularLocation>
</comment>
<accession>A0A4Z0XWH9</accession>
<keyword evidence="3 11" id="KW-0132">Cell division</keyword>
<evidence type="ECO:0000256" key="2">
    <source>
        <dbReference type="ARBA" id="ARBA00022475"/>
    </source>
</evidence>
<sequence length="318" mass="35181">MSRKRNSRRDLTPRVYDKKSGEYRPVADLREQDPAVRNKYATPQRRSQLRRRRRRRFLLVFYILLFLTVTVGAVVISLTVLFKIDAIEVTGTSRYSANAIVEAAGIKKGENLFLANTEGASAAIQQKLPYIGTAKVSRGLPAKIYIKVAEVPVSGVLENKGKYIVIGTNGKVLEIANRMPANFPVIKGLSLAKAETGKMIVYKDSAQQDIFKDLTAAITNNKLDKITEIDLSNPSKIQILYDSRILMNLGLPSDFDYKIRFAKTILDEGKIKENEYGTLNLSVAAEDNKSFFDPSHAISSAPSRQSPSSASSSTSSAQ</sequence>
<feature type="compositionally biased region" description="Low complexity" evidence="8">
    <location>
        <begin position="299"/>
        <end position="318"/>
    </location>
</feature>
<dbReference type="RefSeq" id="WP_135660551.1">
    <property type="nucleotide sequence ID" value="NZ_JAJUFJ010000003.1"/>
</dbReference>
<dbReference type="EMBL" id="SRMQ01000011">
    <property type="protein sequence ID" value="TGJ75714.1"/>
    <property type="molecule type" value="Genomic_DNA"/>
</dbReference>
<dbReference type="InterPro" id="IPR013685">
    <property type="entry name" value="POTRA_FtsQ_type"/>
</dbReference>
<dbReference type="PANTHER" id="PTHR37820:SF1">
    <property type="entry name" value="CELL DIVISION PROTEIN FTSQ"/>
    <property type="match status" value="1"/>
</dbReference>
<evidence type="ECO:0000256" key="9">
    <source>
        <dbReference type="SAM" id="Phobius"/>
    </source>
</evidence>
<protein>
    <submittedName>
        <fullName evidence="11">Cell division protein DivIB</fullName>
    </submittedName>
</protein>
<feature type="domain" description="POTRA" evidence="10">
    <location>
        <begin position="82"/>
        <end position="151"/>
    </location>
</feature>
<keyword evidence="12" id="KW-1185">Reference proteome</keyword>
<dbReference type="OrthoDB" id="1863519at2"/>
<dbReference type="Gene3D" id="3.10.20.310">
    <property type="entry name" value="membrane protein fhac"/>
    <property type="match status" value="1"/>
</dbReference>